<gene>
    <name evidence="2" type="ORF">J0J69_03920</name>
</gene>
<dbReference type="InterPro" id="IPR013324">
    <property type="entry name" value="RNA_pol_sigma_r3/r4-like"/>
</dbReference>
<evidence type="ECO:0000313" key="2">
    <source>
        <dbReference type="EMBL" id="UUF06736.1"/>
    </source>
</evidence>
<reference evidence="2 3" key="1">
    <citation type="submission" date="2021-03" db="EMBL/GenBank/DDBJ databases">
        <title>Comparative Genomics and Metabolomics in the genus Turicibacter.</title>
        <authorList>
            <person name="Maki J."/>
            <person name="Looft T."/>
        </authorList>
    </citation>
    <scope>NUCLEOTIDE SEQUENCE [LARGE SCALE GENOMIC DNA]</scope>
    <source>
        <strain evidence="2 3">MMM721</strain>
    </source>
</reference>
<keyword evidence="3" id="KW-1185">Reference proteome</keyword>
<dbReference type="Proteomes" id="UP001058016">
    <property type="component" value="Chromosome"/>
</dbReference>
<organism evidence="2 3">
    <name type="scientific">Turicibacter bilis</name>
    <dbReference type="NCBI Taxonomy" id="2735723"/>
    <lineage>
        <taxon>Bacteria</taxon>
        <taxon>Bacillati</taxon>
        <taxon>Bacillota</taxon>
        <taxon>Erysipelotrichia</taxon>
        <taxon>Erysipelotrichales</taxon>
        <taxon>Turicibacteraceae</taxon>
        <taxon>Turicibacter</taxon>
    </lineage>
</organism>
<feature type="domain" description="RNA polymerase sigma-70 region 4" evidence="1">
    <location>
        <begin position="447"/>
        <end position="491"/>
    </location>
</feature>
<accession>A0ABY5JJ59</accession>
<dbReference type="Gene3D" id="1.20.140.160">
    <property type="match status" value="1"/>
</dbReference>
<dbReference type="InterPro" id="IPR007630">
    <property type="entry name" value="RNA_pol_sigma70_r4"/>
</dbReference>
<dbReference type="Pfam" id="PF04545">
    <property type="entry name" value="Sigma70_r4"/>
    <property type="match status" value="1"/>
</dbReference>
<dbReference type="EMBL" id="CP071249">
    <property type="protein sequence ID" value="UUF06736.1"/>
    <property type="molecule type" value="Genomic_DNA"/>
</dbReference>
<dbReference type="CDD" id="cd06171">
    <property type="entry name" value="Sigma70_r4"/>
    <property type="match status" value="1"/>
</dbReference>
<dbReference type="SUPFAM" id="SSF88659">
    <property type="entry name" value="Sigma3 and sigma4 domains of RNA polymerase sigma factors"/>
    <property type="match status" value="1"/>
</dbReference>
<sequence length="1110" mass="130335">MSDCIRKPKYLLNIEDNVSDLLSTVLIRDDTDPTCFKLEKLREYYVSDRKLFMRLIDELGLRGYRVETQKATNLFHEVLVEPTQVIFCESNEMNFLKIPFDQYGLSRLNERFNIKSDKFFNYIAIEQFTCLNANLNILGLKNEFEKNGFKFINTEQIKELGLPVVRSNSCYKEEIQRKASTSLCDEEIIVIEVEDMLGIRTNLQLPISFVYPDELKNISVDILFNENKFNAIKRYCNTNQITVLYQLTKQHLVNFLKSPGVGIGKFEQLIQFLMDQCLDVNPDSINKITSCEITYVGDVLIEDIFAERTYLHFREFCKGHGKEIISDLDSKFLSQYSQQKGVGKAKFQKIMIALKSYAIDDINKYLDKALVIKEEGEFLLDLSVTEIFDVFSLGEVEEKSTKLKDINGEKLLDLKAKYDPFKLIKLMDKIDSIRSLNSIVSGIQGILKEREYEFLLLRYKEGLTLQEVGDQMDVSRERIRQVLVKVVQKIRGYLVKNDFLLAIFMETKGKRYISKLELQNRLTNENQYIISVLKEGNDIIHYYEPLDLFYCNKNHLDASFIDEYFEQLPDSFRYYEYLPEFEDVFELLGIKGPSEELIEKLLTYYKIRRYGELCSRFRLYQLTALEYLFKYKISQSIRCDEQGISELRRLSKLYLNFDLEGADRSIEARIRDSRNIILVDSLTFSWFDGKFEDSLLREIKVFIDQILEVHGHINADQIFDQFSDRVARYSIHNKLHLYSIIRYFFDSEYKIGSRNSLMIFKNEQSKNTINSLLVNYVKQAGGCIDKEFLMNELKWPEYRVVQRVADSPEILLWSRDKIRLITDLKITEEQSSYINELVSNCMSLGYTSANMIIDEMSFDSNIATIFTQEKELNDPINLANYIKVLNPKIKGHANFLYNEESPFKNIEEYICHTLSQPTTRIQLKELLNRFGYSEQRYGRMINNLIESYKLVELSRDELISSDYYSMCVEDEKIVVDYLKEVMHDSTYMSLSKLIGYRRSLPIIEYQWTPHLLKSIAIKFGFKAINKIYSDWRYDPVIIVKSNSLIETYEDLIIDVLNNEYKGNMHMYDICDYLIAKGLLRIKDGGEKVFPYEIKMSQKIKIDELGNVKLT</sequence>
<dbReference type="InterPro" id="IPR000943">
    <property type="entry name" value="RNA_pol_sigma70"/>
</dbReference>
<evidence type="ECO:0000313" key="3">
    <source>
        <dbReference type="Proteomes" id="UP001058016"/>
    </source>
</evidence>
<name>A0ABY5JJ59_9FIRM</name>
<evidence type="ECO:0000259" key="1">
    <source>
        <dbReference type="Pfam" id="PF04545"/>
    </source>
</evidence>
<proteinExistence type="predicted"/>
<protein>
    <recommendedName>
        <fullName evidence="1">RNA polymerase sigma-70 region 4 domain-containing protein</fullName>
    </recommendedName>
</protein>
<dbReference type="RefSeq" id="WP_212725665.1">
    <property type="nucleotide sequence ID" value="NZ_CP071249.1"/>
</dbReference>
<dbReference type="PRINTS" id="PR00046">
    <property type="entry name" value="SIGMA70FCT"/>
</dbReference>